<dbReference type="CDD" id="cd06170">
    <property type="entry name" value="LuxR_C_like"/>
    <property type="match status" value="1"/>
</dbReference>
<dbReference type="GO" id="GO:0003677">
    <property type="term" value="F:DNA binding"/>
    <property type="evidence" value="ECO:0007669"/>
    <property type="project" value="UniProtKB-KW"/>
</dbReference>
<dbReference type="InterPro" id="IPR000792">
    <property type="entry name" value="Tscrpt_reg_LuxR_C"/>
</dbReference>
<dbReference type="PROSITE" id="PS50043">
    <property type="entry name" value="HTH_LUXR_2"/>
    <property type="match status" value="1"/>
</dbReference>
<keyword evidence="1" id="KW-0805">Transcription regulation</keyword>
<evidence type="ECO:0000256" key="3">
    <source>
        <dbReference type="ARBA" id="ARBA00023163"/>
    </source>
</evidence>
<name>A0A9X7N1H7_PSEDE</name>
<sequence length="297" mass="33815">MAVGGRMAPILQQLTRKRTRSNAESTPMQLSNLLATQASADWNQNLARLLEHKGHPDFPVLLSHSLQPVLAHDNVIIKAYRGDGCPRILYEDYPDQLHADYIERYLDGMYRLDPVSNSIREGMSSGILRINQRTSQLHGSDYYKHYYRELRLDDEIDILFDDCDDTVLVMSIGRRQRHLASTAELRALRNLYPLLRYLLGGFAQSRETLVQPEEEGSLARALASFAGGLLTPREQEIARLMLQGNSSKLIARQLNISQATVKVHRRNLYTRLGVRSELQLCDLFLRHSANGLLPLPR</sequence>
<dbReference type="GO" id="GO:0006355">
    <property type="term" value="P:regulation of DNA-templated transcription"/>
    <property type="evidence" value="ECO:0007669"/>
    <property type="project" value="InterPro"/>
</dbReference>
<feature type="domain" description="HTH luxR-type" evidence="4">
    <location>
        <begin position="223"/>
        <end position="288"/>
    </location>
</feature>
<dbReference type="Proteomes" id="UP000326659">
    <property type="component" value="Chromosome"/>
</dbReference>
<dbReference type="InterPro" id="IPR036388">
    <property type="entry name" value="WH-like_DNA-bd_sf"/>
</dbReference>
<dbReference type="OrthoDB" id="343383at2"/>
<evidence type="ECO:0000313" key="5">
    <source>
        <dbReference type="EMBL" id="QEY73422.1"/>
    </source>
</evidence>
<dbReference type="EMBL" id="CP043626">
    <property type="protein sequence ID" value="QEY73422.1"/>
    <property type="molecule type" value="Genomic_DNA"/>
</dbReference>
<keyword evidence="3" id="KW-0804">Transcription</keyword>
<dbReference type="SMART" id="SM00421">
    <property type="entry name" value="HTH_LUXR"/>
    <property type="match status" value="1"/>
</dbReference>
<dbReference type="PANTHER" id="PTHR44688:SF16">
    <property type="entry name" value="DNA-BINDING TRANSCRIPTIONAL ACTIVATOR DEVR_DOSR"/>
    <property type="match status" value="1"/>
</dbReference>
<evidence type="ECO:0000256" key="2">
    <source>
        <dbReference type="ARBA" id="ARBA00023125"/>
    </source>
</evidence>
<dbReference type="Pfam" id="PF00196">
    <property type="entry name" value="GerE"/>
    <property type="match status" value="1"/>
</dbReference>
<reference evidence="5 6" key="1">
    <citation type="submission" date="2019-09" db="EMBL/GenBank/DDBJ databases">
        <title>Prosopis cineraria nodule microbiome.</title>
        <authorList>
            <person name="Chaluvadi S.R."/>
            <person name="Ali R."/>
            <person name="Wang X."/>
        </authorList>
    </citation>
    <scope>NUCLEOTIDE SEQUENCE [LARGE SCALE GENOMIC DNA]</scope>
    <source>
        <strain evidence="5 6">BG1</strain>
    </source>
</reference>
<accession>A0A9X7N1H7</accession>
<dbReference type="SUPFAM" id="SSF46894">
    <property type="entry name" value="C-terminal effector domain of the bipartite response regulators"/>
    <property type="match status" value="1"/>
</dbReference>
<gene>
    <name evidence="5" type="ORF">F1C79_18425</name>
</gene>
<dbReference type="PANTHER" id="PTHR44688">
    <property type="entry name" value="DNA-BINDING TRANSCRIPTIONAL ACTIVATOR DEVR_DOSR"/>
    <property type="match status" value="1"/>
</dbReference>
<dbReference type="Gene3D" id="1.10.10.10">
    <property type="entry name" value="Winged helix-like DNA-binding domain superfamily/Winged helix DNA-binding domain"/>
    <property type="match status" value="1"/>
</dbReference>
<dbReference type="PRINTS" id="PR00038">
    <property type="entry name" value="HTHLUXR"/>
</dbReference>
<evidence type="ECO:0000313" key="6">
    <source>
        <dbReference type="Proteomes" id="UP000326659"/>
    </source>
</evidence>
<keyword evidence="2" id="KW-0238">DNA-binding</keyword>
<keyword evidence="6" id="KW-1185">Reference proteome</keyword>
<dbReference type="InterPro" id="IPR016032">
    <property type="entry name" value="Sig_transdc_resp-reg_C-effctor"/>
</dbReference>
<dbReference type="PROSITE" id="PS00622">
    <property type="entry name" value="HTH_LUXR_1"/>
    <property type="match status" value="1"/>
</dbReference>
<evidence type="ECO:0000256" key="1">
    <source>
        <dbReference type="ARBA" id="ARBA00023015"/>
    </source>
</evidence>
<evidence type="ECO:0000259" key="4">
    <source>
        <dbReference type="PROSITE" id="PS50043"/>
    </source>
</evidence>
<dbReference type="AlphaFoldDB" id="A0A9X7N1H7"/>
<dbReference type="KEGG" id="pden:F1C79_18425"/>
<organism evidence="5 6">
    <name type="scientific">Pseudomonas denitrificans</name>
    <dbReference type="NCBI Taxonomy" id="43306"/>
    <lineage>
        <taxon>Bacteria</taxon>
        <taxon>Pseudomonadati</taxon>
        <taxon>Pseudomonadota</taxon>
        <taxon>Gammaproteobacteria</taxon>
        <taxon>Pseudomonadales</taxon>
        <taxon>Pseudomonadaceae</taxon>
        <taxon>Halopseudomonas</taxon>
    </lineage>
</organism>
<proteinExistence type="predicted"/>
<protein>
    <submittedName>
        <fullName evidence="5">Response regulator transcription factor</fullName>
    </submittedName>
</protein>